<feature type="chain" id="PRO_5025414532" evidence="1">
    <location>
        <begin position="27"/>
        <end position="93"/>
    </location>
</feature>
<evidence type="ECO:0000313" key="2">
    <source>
        <dbReference type="EMBL" id="MXU86791.1"/>
    </source>
</evidence>
<dbReference type="AlphaFoldDB" id="A0A6B0U8S5"/>
<protein>
    <submittedName>
        <fullName evidence="2">Putative secreted protein</fullName>
    </submittedName>
</protein>
<keyword evidence="1" id="KW-0732">Signal</keyword>
<organism evidence="2">
    <name type="scientific">Ixodes ricinus</name>
    <name type="common">Common tick</name>
    <name type="synonym">Acarus ricinus</name>
    <dbReference type="NCBI Taxonomy" id="34613"/>
    <lineage>
        <taxon>Eukaryota</taxon>
        <taxon>Metazoa</taxon>
        <taxon>Ecdysozoa</taxon>
        <taxon>Arthropoda</taxon>
        <taxon>Chelicerata</taxon>
        <taxon>Arachnida</taxon>
        <taxon>Acari</taxon>
        <taxon>Parasitiformes</taxon>
        <taxon>Ixodida</taxon>
        <taxon>Ixodoidea</taxon>
        <taxon>Ixodidae</taxon>
        <taxon>Ixodinae</taxon>
        <taxon>Ixodes</taxon>
    </lineage>
</organism>
<accession>A0A6B0U8S5</accession>
<dbReference type="EMBL" id="GIFC01004708">
    <property type="protein sequence ID" value="MXU86791.1"/>
    <property type="molecule type" value="Transcribed_RNA"/>
</dbReference>
<proteinExistence type="predicted"/>
<reference evidence="2" key="1">
    <citation type="submission" date="2019-12" db="EMBL/GenBank/DDBJ databases">
        <title>An insight into the sialome of adult female Ixodes ricinus ticks feeding for 6 days.</title>
        <authorList>
            <person name="Perner J."/>
            <person name="Ribeiro J.M.C."/>
        </authorList>
    </citation>
    <scope>NUCLEOTIDE SEQUENCE</scope>
    <source>
        <strain evidence="2">Semi-engorged</strain>
        <tissue evidence="2">Salivary glands</tissue>
    </source>
</reference>
<feature type="signal peptide" evidence="1">
    <location>
        <begin position="1"/>
        <end position="26"/>
    </location>
</feature>
<evidence type="ECO:0000256" key="1">
    <source>
        <dbReference type="SAM" id="SignalP"/>
    </source>
</evidence>
<name>A0A6B0U8S5_IXORI</name>
<sequence>MCFVNCTCFRVLVLVSCMLFSGRLSGFHFSGEPQNTKGRPGVSSLPFSEQELYGWTCIWVNPHNRSTRIWSGAPVCDLFTYRTTCLHTGLVCP</sequence>